<feature type="region of interest" description="Disordered" evidence="4">
    <location>
        <begin position="300"/>
        <end position="332"/>
    </location>
</feature>
<proteinExistence type="inferred from homology"/>
<reference evidence="5" key="1">
    <citation type="submission" date="2020-11" db="EMBL/GenBank/DDBJ databases">
        <authorList>
            <person name="Tran Van P."/>
        </authorList>
    </citation>
    <scope>NUCLEOTIDE SEQUENCE</scope>
</reference>
<feature type="compositionally biased region" description="Acidic residues" evidence="4">
    <location>
        <begin position="310"/>
        <end position="319"/>
    </location>
</feature>
<evidence type="ECO:0000256" key="4">
    <source>
        <dbReference type="SAM" id="MobiDB-lite"/>
    </source>
</evidence>
<gene>
    <name evidence="5" type="ORF">TCEB3V08_LOCUS8501</name>
</gene>
<accession>A0A7R9D1I9</accession>
<evidence type="ECO:0008006" key="6">
    <source>
        <dbReference type="Google" id="ProtNLM"/>
    </source>
</evidence>
<dbReference type="PANTHER" id="PTHR13375:SF3">
    <property type="entry name" value="THO COMPLEX SUBUNIT 5 HOMOLOG"/>
    <property type="match status" value="1"/>
</dbReference>
<sequence length="693" mass="79182">MVKDAITDKEAPLKKRRKTTSNASSTITKVPAVDIYQTVIDYEEAEAGSRDPEKDKELFRKACDDIRTMMDEITELKTKRSEDSKGEIIDRRIKASLLFVVLKKLNRLEKFRTKTSRDTMNRVKQQVDSYHLQLQNLLYEIEHLKKEVTKCLQFKSKDEEIELVTVEEFYKEAPATLSRPEVTQTNPHQLKLARLEWELEQRKQLSALCSKLQTAKEMVGKEIQTKKERLDNLTPRLKSILEVHPKGAFMKSEGEPGQCVPNVARDFMESVYSNTDADSKYTLMLVSVSGDEEEARLLKNTKNEEKIVEESDSDQEDNSERDKRHHRKLSRSDRLEERKKRLLLRHPLTVHITIKLKDGNGVQLSFHYLMNLHVVTVKTRLNLENTVHGSSALDLIAPSKLLSGLFAHDLGLDSPNVANNYQLQHLGLNCFSSYISELGVPYIWVQRVAGLDFMGARTAEIMDGKSDSVEPKTSVSQASVESVMRAVRQRLKARIALCKQVQTLENGSVVLPHNQRSLFPCKSSSSLSGWQRLTWEEYQSYPHTQPFVREEAVGRGDIFYSMVVSRGTAKLLVLLAVKCDYPCTPSVYCLHLNWNGEHHAGNNDAVRDMEREMNVYWMELVKDLGHGWGSSLLVAQMNKLMSCLDLYLEAAGSTGIAPAEFSRERIFFKPVRGRNRCRPYKFLHVSGGIFTQR</sequence>
<comment type="similarity">
    <text evidence="2">Belongs to the THOC5 family.</text>
</comment>
<dbReference type="InterPro" id="IPR019163">
    <property type="entry name" value="THO_Thoc5"/>
</dbReference>
<protein>
    <recommendedName>
        <fullName evidence="6">THO complex subunit 5</fullName>
    </recommendedName>
</protein>
<dbReference type="GO" id="GO:0003729">
    <property type="term" value="F:mRNA binding"/>
    <property type="evidence" value="ECO:0007669"/>
    <property type="project" value="TreeGrafter"/>
</dbReference>
<feature type="region of interest" description="Disordered" evidence="4">
    <location>
        <begin position="1"/>
        <end position="25"/>
    </location>
</feature>
<evidence type="ECO:0000256" key="1">
    <source>
        <dbReference type="ARBA" id="ARBA00004123"/>
    </source>
</evidence>
<name>A0A7R9D1I9_TIMCR</name>
<dbReference type="GO" id="GO:0006406">
    <property type="term" value="P:mRNA export from nucleus"/>
    <property type="evidence" value="ECO:0007669"/>
    <property type="project" value="TreeGrafter"/>
</dbReference>
<dbReference type="PANTHER" id="PTHR13375">
    <property type="entry name" value="FMS INTERACTING PROTEIN"/>
    <property type="match status" value="1"/>
</dbReference>
<evidence type="ECO:0000256" key="3">
    <source>
        <dbReference type="ARBA" id="ARBA00023242"/>
    </source>
</evidence>
<keyword evidence="3" id="KW-0539">Nucleus</keyword>
<evidence type="ECO:0000256" key="2">
    <source>
        <dbReference type="ARBA" id="ARBA00008044"/>
    </source>
</evidence>
<evidence type="ECO:0000313" key="5">
    <source>
        <dbReference type="EMBL" id="CAD7406386.1"/>
    </source>
</evidence>
<feature type="compositionally biased region" description="Basic and acidic residues" evidence="4">
    <location>
        <begin position="300"/>
        <end position="309"/>
    </location>
</feature>
<comment type="subcellular location">
    <subcellularLocation>
        <location evidence="1">Nucleus</location>
    </subcellularLocation>
</comment>
<dbReference type="Pfam" id="PF09766">
    <property type="entry name" value="FmiP_Thoc5"/>
    <property type="match status" value="2"/>
</dbReference>
<dbReference type="EMBL" id="OC319819">
    <property type="protein sequence ID" value="CAD7406386.1"/>
    <property type="molecule type" value="Genomic_DNA"/>
</dbReference>
<organism evidence="5">
    <name type="scientific">Timema cristinae</name>
    <name type="common">Walking stick</name>
    <dbReference type="NCBI Taxonomy" id="61476"/>
    <lineage>
        <taxon>Eukaryota</taxon>
        <taxon>Metazoa</taxon>
        <taxon>Ecdysozoa</taxon>
        <taxon>Arthropoda</taxon>
        <taxon>Hexapoda</taxon>
        <taxon>Insecta</taxon>
        <taxon>Pterygota</taxon>
        <taxon>Neoptera</taxon>
        <taxon>Polyneoptera</taxon>
        <taxon>Phasmatodea</taxon>
        <taxon>Timematodea</taxon>
        <taxon>Timematoidea</taxon>
        <taxon>Timematidae</taxon>
        <taxon>Timema</taxon>
    </lineage>
</organism>
<feature type="compositionally biased region" description="Basic and acidic residues" evidence="4">
    <location>
        <begin position="1"/>
        <end position="13"/>
    </location>
</feature>
<dbReference type="GO" id="GO:0000445">
    <property type="term" value="C:THO complex part of transcription export complex"/>
    <property type="evidence" value="ECO:0007669"/>
    <property type="project" value="TreeGrafter"/>
</dbReference>
<dbReference type="AlphaFoldDB" id="A0A7R9D1I9"/>